<feature type="domain" description="YknX-like C-terminal permuted SH3-like" evidence="3">
    <location>
        <begin position="329"/>
        <end position="396"/>
    </location>
</feature>
<dbReference type="AlphaFoldDB" id="A0A3D9JTU5"/>
<organism evidence="4 5">
    <name type="scientific">Cohnella phaseoli</name>
    <dbReference type="NCBI Taxonomy" id="456490"/>
    <lineage>
        <taxon>Bacteria</taxon>
        <taxon>Bacillati</taxon>
        <taxon>Bacillota</taxon>
        <taxon>Bacilli</taxon>
        <taxon>Bacillales</taxon>
        <taxon>Paenibacillaceae</taxon>
        <taxon>Cohnella</taxon>
    </lineage>
</organism>
<accession>A0A3D9JTU5</accession>
<dbReference type="GO" id="GO:1990281">
    <property type="term" value="C:efflux pump complex"/>
    <property type="evidence" value="ECO:0007669"/>
    <property type="project" value="TreeGrafter"/>
</dbReference>
<protein>
    <submittedName>
        <fullName evidence="4">RND family efflux transporter MFP subunit</fullName>
    </submittedName>
</protein>
<dbReference type="GO" id="GO:0015562">
    <property type="term" value="F:efflux transmembrane transporter activity"/>
    <property type="evidence" value="ECO:0007669"/>
    <property type="project" value="TreeGrafter"/>
</dbReference>
<dbReference type="Pfam" id="PF25989">
    <property type="entry name" value="YknX_C"/>
    <property type="match status" value="1"/>
</dbReference>
<keyword evidence="5" id="KW-1185">Reference proteome</keyword>
<dbReference type="InterPro" id="IPR058637">
    <property type="entry name" value="YknX-like_C"/>
</dbReference>
<dbReference type="Gene3D" id="2.40.30.170">
    <property type="match status" value="1"/>
</dbReference>
<dbReference type="Gene3D" id="1.10.287.470">
    <property type="entry name" value="Helix hairpin bin"/>
    <property type="match status" value="1"/>
</dbReference>
<dbReference type="Gene3D" id="2.40.420.20">
    <property type="match status" value="1"/>
</dbReference>
<gene>
    <name evidence="4" type="ORF">DFP98_109152</name>
</gene>
<name>A0A3D9JTU5_9BACL</name>
<evidence type="ECO:0000313" key="5">
    <source>
        <dbReference type="Proteomes" id="UP000256977"/>
    </source>
</evidence>
<evidence type="ECO:0000313" key="4">
    <source>
        <dbReference type="EMBL" id="RED77541.1"/>
    </source>
</evidence>
<proteinExistence type="inferred from homology"/>
<reference evidence="4 5" key="1">
    <citation type="submission" date="2018-07" db="EMBL/GenBank/DDBJ databases">
        <title>Genomic Encyclopedia of Type Strains, Phase III (KMG-III): the genomes of soil and plant-associated and newly described type strains.</title>
        <authorList>
            <person name="Whitman W."/>
        </authorList>
    </citation>
    <scope>NUCLEOTIDE SEQUENCE [LARGE SCALE GENOMIC DNA]</scope>
    <source>
        <strain evidence="4 5">CECT 7287</strain>
    </source>
</reference>
<comment type="similarity">
    <text evidence="1">Belongs to the membrane fusion protein (MFP) (TC 8.A.1) family.</text>
</comment>
<dbReference type="OrthoDB" id="1633529at2"/>
<feature type="signal peptide" evidence="2">
    <location>
        <begin position="1"/>
        <end position="32"/>
    </location>
</feature>
<keyword evidence="2" id="KW-0732">Signal</keyword>
<evidence type="ECO:0000256" key="1">
    <source>
        <dbReference type="ARBA" id="ARBA00009477"/>
    </source>
</evidence>
<dbReference type="EMBL" id="QRDZ01000009">
    <property type="protein sequence ID" value="RED77541.1"/>
    <property type="molecule type" value="Genomic_DNA"/>
</dbReference>
<dbReference type="SUPFAM" id="SSF111369">
    <property type="entry name" value="HlyD-like secretion proteins"/>
    <property type="match status" value="1"/>
</dbReference>
<evidence type="ECO:0000259" key="3">
    <source>
        <dbReference type="Pfam" id="PF25989"/>
    </source>
</evidence>
<dbReference type="PANTHER" id="PTHR30469">
    <property type="entry name" value="MULTIDRUG RESISTANCE PROTEIN MDTA"/>
    <property type="match status" value="1"/>
</dbReference>
<dbReference type="Proteomes" id="UP000256977">
    <property type="component" value="Unassembled WGS sequence"/>
</dbReference>
<sequence length="397" mass="42129">MNAQGSKITVYQKAMRISIVFICAAYIAGCSAAPTPAAETDTDVKATIKVEEAVKQSMGEPREQIAEVNASTKTDIVAEAGGKLLKLVKRNGELVKAGDVIAEFESKSGKLERGSAQARLIADEAMLEKTKAEIVSSRITLTNTIKDLEQVLKEQTAQGSPEIEIEKTKRSLQATMQQMNTLNSGKTLASLEANVETSRLALEQAEKAWNGGQIVAPANGVLTDVSADVGMSVQQGGTFGIVQNTDKVKIKAQLTQSAVKLVGNKKELIYIDSDGDGKPNKAKVVYMAGVPDASTKLYALELEADNADGALKPASRVRIQLTTQEEENVVAVPALSILKEGTDAFVFVLDGNKASKRKVELGRVNGAYQEVLSGVALGDSIVVSGQHGLAEGQTVER</sequence>
<dbReference type="NCBIfam" id="TIGR01730">
    <property type="entry name" value="RND_mfp"/>
    <property type="match status" value="1"/>
</dbReference>
<evidence type="ECO:0000256" key="2">
    <source>
        <dbReference type="SAM" id="SignalP"/>
    </source>
</evidence>
<comment type="caution">
    <text evidence="4">The sequence shown here is derived from an EMBL/GenBank/DDBJ whole genome shotgun (WGS) entry which is preliminary data.</text>
</comment>
<feature type="chain" id="PRO_5039560985" evidence="2">
    <location>
        <begin position="33"/>
        <end position="397"/>
    </location>
</feature>
<dbReference type="RefSeq" id="WP_116061150.1">
    <property type="nucleotide sequence ID" value="NZ_QRDZ01000009.1"/>
</dbReference>
<dbReference type="Gene3D" id="2.40.50.100">
    <property type="match status" value="1"/>
</dbReference>
<dbReference type="InterPro" id="IPR006143">
    <property type="entry name" value="RND_pump_MFP"/>
</dbReference>